<dbReference type="InterPro" id="IPR026822">
    <property type="entry name" value="Spp2/MOS2_G-patch"/>
</dbReference>
<dbReference type="CDD" id="cd13152">
    <property type="entry name" value="KOW_GPKOW_A"/>
    <property type="match status" value="1"/>
</dbReference>
<organism evidence="5 6">
    <name type="scientific">Phyllotreta striolata</name>
    <name type="common">Striped flea beetle</name>
    <name type="synonym">Crioceris striolata</name>
    <dbReference type="NCBI Taxonomy" id="444603"/>
    <lineage>
        <taxon>Eukaryota</taxon>
        <taxon>Metazoa</taxon>
        <taxon>Ecdysozoa</taxon>
        <taxon>Arthropoda</taxon>
        <taxon>Hexapoda</taxon>
        <taxon>Insecta</taxon>
        <taxon>Pterygota</taxon>
        <taxon>Neoptera</taxon>
        <taxon>Endopterygota</taxon>
        <taxon>Coleoptera</taxon>
        <taxon>Polyphaga</taxon>
        <taxon>Cucujiformia</taxon>
        <taxon>Chrysomeloidea</taxon>
        <taxon>Chrysomelidae</taxon>
        <taxon>Galerucinae</taxon>
        <taxon>Alticini</taxon>
        <taxon>Phyllotreta</taxon>
    </lineage>
</organism>
<dbReference type="PANTHER" id="PTHR15818:SF2">
    <property type="entry name" value="G-PATCH DOMAIN AND KOW MOTIFS-CONTAINING PROTEIN"/>
    <property type="match status" value="1"/>
</dbReference>
<reference evidence="5" key="1">
    <citation type="submission" date="2022-01" db="EMBL/GenBank/DDBJ databases">
        <authorList>
            <person name="King R."/>
        </authorList>
    </citation>
    <scope>NUCLEOTIDE SEQUENCE</scope>
</reference>
<dbReference type="PANTHER" id="PTHR15818">
    <property type="entry name" value="G PATCH AND KOW-CONTAINING"/>
    <property type="match status" value="1"/>
</dbReference>
<accession>A0A9N9TNR7</accession>
<feature type="compositionally biased region" description="Basic residues" evidence="3">
    <location>
        <begin position="369"/>
        <end position="404"/>
    </location>
</feature>
<keyword evidence="2" id="KW-0539">Nucleus</keyword>
<gene>
    <name evidence="5" type="ORF">PHYEVI_LOCUS6508</name>
</gene>
<proteinExistence type="predicted"/>
<dbReference type="GO" id="GO:0000398">
    <property type="term" value="P:mRNA splicing, via spliceosome"/>
    <property type="evidence" value="ECO:0007669"/>
    <property type="project" value="InterPro"/>
</dbReference>
<evidence type="ECO:0000259" key="4">
    <source>
        <dbReference type="PROSITE" id="PS50174"/>
    </source>
</evidence>
<comment type="subcellular location">
    <subcellularLocation>
        <location evidence="1">Nucleus</location>
    </subcellularLocation>
</comment>
<dbReference type="Pfam" id="PF12656">
    <property type="entry name" value="G-patch_2"/>
    <property type="match status" value="1"/>
</dbReference>
<evidence type="ECO:0000256" key="2">
    <source>
        <dbReference type="ARBA" id="ARBA00023242"/>
    </source>
</evidence>
<dbReference type="SMART" id="SM00443">
    <property type="entry name" value="G_patch"/>
    <property type="match status" value="1"/>
</dbReference>
<dbReference type="EMBL" id="OU900096">
    <property type="protein sequence ID" value="CAG9860151.1"/>
    <property type="molecule type" value="Genomic_DNA"/>
</dbReference>
<dbReference type="InterPro" id="IPR000467">
    <property type="entry name" value="G_patch_dom"/>
</dbReference>
<dbReference type="Proteomes" id="UP001153712">
    <property type="component" value="Chromosome 3"/>
</dbReference>
<evidence type="ECO:0000313" key="6">
    <source>
        <dbReference type="Proteomes" id="UP001153712"/>
    </source>
</evidence>
<protein>
    <recommendedName>
        <fullName evidence="4">G-patch domain-containing protein</fullName>
    </recommendedName>
</protein>
<dbReference type="GO" id="GO:0005681">
    <property type="term" value="C:spliceosomal complex"/>
    <property type="evidence" value="ECO:0007669"/>
    <property type="project" value="TreeGrafter"/>
</dbReference>
<dbReference type="InterPro" id="IPR041993">
    <property type="entry name" value="GPKOW_KOW1"/>
</dbReference>
<evidence type="ECO:0000256" key="1">
    <source>
        <dbReference type="ARBA" id="ARBA00004123"/>
    </source>
</evidence>
<feature type="region of interest" description="Disordered" evidence="3">
    <location>
        <begin position="297"/>
        <end position="433"/>
    </location>
</feature>
<feature type="domain" description="G-patch" evidence="4">
    <location>
        <begin position="151"/>
        <end position="197"/>
    </location>
</feature>
<dbReference type="GO" id="GO:0003676">
    <property type="term" value="F:nucleic acid binding"/>
    <property type="evidence" value="ECO:0007669"/>
    <property type="project" value="InterPro"/>
</dbReference>
<dbReference type="OrthoDB" id="5577072at2759"/>
<feature type="compositionally biased region" description="Basic and acidic residues" evidence="3">
    <location>
        <begin position="297"/>
        <end position="355"/>
    </location>
</feature>
<evidence type="ECO:0000256" key="3">
    <source>
        <dbReference type="SAM" id="MobiDB-lite"/>
    </source>
</evidence>
<dbReference type="InterPro" id="IPR045166">
    <property type="entry name" value="Spp2-like"/>
</dbReference>
<dbReference type="PROSITE" id="PS50174">
    <property type="entry name" value="G_PATCH"/>
    <property type="match status" value="1"/>
</dbReference>
<sequence>MQSEKKISFGFSKISKKPSTISKPEQKQVEFIDCLEGQSIKIKNEIKEAPKGPLVIPLLDNKKDLLDRVREMKAKSKIKSENGKIEDNRPDVELTETELAAREVLREAQRRLAEQSSEEKKIFVVPIKPEDEPKLEGARQSTADDYENVPISDFGLAMLRGMGWKEGEGIGKNPTKTSLLSAPDLRPKGLGLGATVVAKPSNSTKKASNDNNEELLILKKGSYAKIIAGNQNGMYCEVQGLDDEAGRVVVKTTIKGNVLSLNEFMLLPVTKEEYSKCSKVLNNDKYNDYKKLDDKQIKQEVNSERKSKNSAEDTRRAENGRAKTEKYVSDHEKLISAKTDAKYSKNRSGEDRKTYNDTSDSDSDYERSKRAHKRKDKRRHRDKSRSPQRRKHNSSRRSRNKHRSSSSNSDSEYEQRHHRSDSDDSRRKRKSKK</sequence>
<evidence type="ECO:0000313" key="5">
    <source>
        <dbReference type="EMBL" id="CAG9860151.1"/>
    </source>
</evidence>
<name>A0A9N9TNR7_PHYSR</name>
<dbReference type="AlphaFoldDB" id="A0A9N9TNR7"/>
<keyword evidence="6" id="KW-1185">Reference proteome</keyword>